<reference evidence="1 2" key="1">
    <citation type="journal article" date="2014" name="Genome Announc.">
        <title>Draft Genome Sequence of Lutibaculum baratangense Strain AMV1T, Isolated from a Mud Volcano in Andamans, India.</title>
        <authorList>
            <person name="Singh A."/>
            <person name="Sreenivas A."/>
            <person name="Sathyanarayana Reddy G."/>
            <person name="Pinnaka A.K."/>
            <person name="Shivaji S."/>
        </authorList>
    </citation>
    <scope>NUCLEOTIDE SEQUENCE [LARGE SCALE GENOMIC DNA]</scope>
    <source>
        <strain evidence="1 2">AMV1</strain>
    </source>
</reference>
<proteinExistence type="predicted"/>
<evidence type="ECO:0000313" key="1">
    <source>
        <dbReference type="EMBL" id="ESR24893.1"/>
    </source>
</evidence>
<name>V4TFJ0_9HYPH</name>
<dbReference type="EMBL" id="AWXZ01000029">
    <property type="protein sequence ID" value="ESR24893.1"/>
    <property type="molecule type" value="Genomic_DNA"/>
</dbReference>
<sequence>MPEGEFGAGLAHRQVLCSVTVLRRRLHSDRWICKAELSLHVMQIAREQRTFLRASRRLRSRPEG</sequence>
<dbReference type="STRING" id="631454.N177_2216"/>
<dbReference type="Proteomes" id="UP000017819">
    <property type="component" value="Unassembled WGS sequence"/>
</dbReference>
<accession>V4TFJ0</accession>
<protein>
    <submittedName>
        <fullName evidence="1">Uncharacterized protein</fullName>
    </submittedName>
</protein>
<gene>
    <name evidence="1" type="ORF">N177_2216</name>
</gene>
<keyword evidence="2" id="KW-1185">Reference proteome</keyword>
<evidence type="ECO:0000313" key="2">
    <source>
        <dbReference type="Proteomes" id="UP000017819"/>
    </source>
</evidence>
<organism evidence="1 2">
    <name type="scientific">Lutibaculum baratangense AMV1</name>
    <dbReference type="NCBI Taxonomy" id="631454"/>
    <lineage>
        <taxon>Bacteria</taxon>
        <taxon>Pseudomonadati</taxon>
        <taxon>Pseudomonadota</taxon>
        <taxon>Alphaproteobacteria</taxon>
        <taxon>Hyphomicrobiales</taxon>
        <taxon>Tepidamorphaceae</taxon>
        <taxon>Lutibaculum</taxon>
    </lineage>
</organism>
<comment type="caution">
    <text evidence="1">The sequence shown here is derived from an EMBL/GenBank/DDBJ whole genome shotgun (WGS) entry which is preliminary data.</text>
</comment>
<dbReference type="AlphaFoldDB" id="V4TFJ0"/>